<dbReference type="Proteomes" id="UP000241074">
    <property type="component" value="Chromosome"/>
</dbReference>
<dbReference type="Gene3D" id="2.160.20.10">
    <property type="entry name" value="Single-stranded right-handed beta-helix, Pectin lyase-like"/>
    <property type="match status" value="1"/>
</dbReference>
<accession>A0A2P1PNY8</accession>
<dbReference type="EMBL" id="CP027860">
    <property type="protein sequence ID" value="AVP96546.1"/>
    <property type="molecule type" value="Genomic_DNA"/>
</dbReference>
<feature type="domain" description="DUF7452" evidence="1">
    <location>
        <begin position="568"/>
        <end position="683"/>
    </location>
</feature>
<protein>
    <recommendedName>
        <fullName evidence="1">DUF7452 domain-containing protein</fullName>
    </recommendedName>
</protein>
<dbReference type="Pfam" id="PF24249">
    <property type="entry name" value="DUF7452"/>
    <property type="match status" value="1"/>
</dbReference>
<reference evidence="2 3" key="2">
    <citation type="submission" date="2018-03" db="EMBL/GenBank/DDBJ databases">
        <authorList>
            <person name="Keele B.F."/>
        </authorList>
    </citation>
    <scope>NUCLEOTIDE SEQUENCE [LARGE SCALE GENOMIC DNA]</scope>
    <source>
        <strain evidence="2 3">D13</strain>
    </source>
</reference>
<evidence type="ECO:0000313" key="3">
    <source>
        <dbReference type="Proteomes" id="UP000241074"/>
    </source>
</evidence>
<evidence type="ECO:0000259" key="1">
    <source>
        <dbReference type="Pfam" id="PF24249"/>
    </source>
</evidence>
<dbReference type="AlphaFoldDB" id="A0A2P1PNY8"/>
<proteinExistence type="predicted"/>
<dbReference type="SUPFAM" id="SSF51126">
    <property type="entry name" value="Pectin lyase-like"/>
    <property type="match status" value="1"/>
</dbReference>
<sequence length="702" mass="75289">MADPYPRFGELARPAATAKIVQNQPRVCSVWRLRGFWRFLRYPKQFRLPETAMKRLLLIPAAYLITFAAQATTLTWPGSAPCDTTLQACVNGAAVNDTILISSGAGEVTTPLLVNKPLIIKSAPTARARFRNTTIEIQSSFAGPGNLNVLENVQLIETPLLLRMGTNEPADEHTIELNQLDVLGPAGLPTAIGIAALQQSSVKTVRIRNLRFAGGFGVSTSGQPPSLALEISDSQFINTVNGVPIGLTLSHSSSVKLVRNRVESLRGAPGICVSMQAISGATVTADLDRNVIIGCEVGISQIAQDGALGLTSRIRNNTIRSKLFGIDITGATATATIDNNIFTRIGTNAVATFEMPTIFMAHNLYHQTAQPAIAETNPITGDPQFVSQYDLHLNASSPAINAALAASIPAGGDFDSVTSTLPTIGAYNYHFGGAEVHLATTENSASNITTIPDTISRPFSEVMVQSIVEGFPLPAWAPNHLGVYTTSSAPLRTVIFSQNQQSIAPPRRFFVLDSNRHQTLSHTADASNISNNLTYLNWAPLNGNLFAKPIVTQRAIPLGGVVNNHPIGVWYDVLNARWAIFNADQTAMPQGALFDVTLANDGAPYAFTAPAANSTSLDLIMDHPMLNNTPCAAVLVTPVYQGVYVPSAVHLRYRPTTHDGGRWTVLRGDGNLFQNNMDMNVYVDPTRSRACLSDGLFASGLE</sequence>
<organism evidence="2 3">
    <name type="scientific">Ahniella affigens</name>
    <dbReference type="NCBI Taxonomy" id="2021234"/>
    <lineage>
        <taxon>Bacteria</taxon>
        <taxon>Pseudomonadati</taxon>
        <taxon>Pseudomonadota</taxon>
        <taxon>Gammaproteobacteria</taxon>
        <taxon>Lysobacterales</taxon>
        <taxon>Rhodanobacteraceae</taxon>
        <taxon>Ahniella</taxon>
    </lineage>
</organism>
<dbReference type="KEGG" id="xba:C7S18_04730"/>
<dbReference type="InterPro" id="IPR012334">
    <property type="entry name" value="Pectin_lyas_fold"/>
</dbReference>
<reference evidence="2 3" key="1">
    <citation type="submission" date="2018-03" db="EMBL/GenBank/DDBJ databases">
        <title>Ahniella affigens gen. nov., sp. nov., a gammaproteobacterium isolated from sandy soil near a stream.</title>
        <authorList>
            <person name="Ko Y."/>
            <person name="Kim J.-H."/>
        </authorList>
    </citation>
    <scope>NUCLEOTIDE SEQUENCE [LARGE SCALE GENOMIC DNA]</scope>
    <source>
        <strain evidence="2 3">D13</strain>
    </source>
</reference>
<dbReference type="InterPro" id="IPR055875">
    <property type="entry name" value="DUF7452"/>
</dbReference>
<keyword evidence="3" id="KW-1185">Reference proteome</keyword>
<name>A0A2P1PNY8_9GAMM</name>
<evidence type="ECO:0000313" key="2">
    <source>
        <dbReference type="EMBL" id="AVP96546.1"/>
    </source>
</evidence>
<gene>
    <name evidence="2" type="ORF">C7S18_04730</name>
</gene>
<dbReference type="InterPro" id="IPR011050">
    <property type="entry name" value="Pectin_lyase_fold/virulence"/>
</dbReference>